<evidence type="ECO:0000256" key="2">
    <source>
        <dbReference type="SAM" id="SignalP"/>
    </source>
</evidence>
<evidence type="ECO:0000313" key="4">
    <source>
        <dbReference type="EMBL" id="SMP33866.1"/>
    </source>
</evidence>
<dbReference type="RefSeq" id="WP_283427648.1">
    <property type="nucleotide sequence ID" value="NZ_FXTY01000009.1"/>
</dbReference>
<proteinExistence type="predicted"/>
<gene>
    <name evidence="4" type="ORF">SAMN06265373_109149</name>
</gene>
<accession>A0ABY1PGM4</accession>
<evidence type="ECO:0000313" key="5">
    <source>
        <dbReference type="Proteomes" id="UP001157961"/>
    </source>
</evidence>
<feature type="domain" description="DUF4174" evidence="3">
    <location>
        <begin position="53"/>
        <end position="154"/>
    </location>
</feature>
<dbReference type="Proteomes" id="UP001157961">
    <property type="component" value="Unassembled WGS sequence"/>
</dbReference>
<sequence>MTHRLAFVLTGFLAASGAAAQATESTSEDAPATAETVVENAPELIQSGLNAELEEYLWLNRVFVVFADTERDPRFIRQIELVEAFPEELIERDVVVLTDTDPAAKSALRTKLRPRGFMMALVGKDGIVYLRKPEPWTVREISASIDKNPLRQQEIRDRRQP</sequence>
<dbReference type="InterPro" id="IPR025232">
    <property type="entry name" value="DUF4174"/>
</dbReference>
<organism evidence="4 5">
    <name type="scientific">Shimia sagamensis</name>
    <dbReference type="NCBI Taxonomy" id="1566352"/>
    <lineage>
        <taxon>Bacteria</taxon>
        <taxon>Pseudomonadati</taxon>
        <taxon>Pseudomonadota</taxon>
        <taxon>Alphaproteobacteria</taxon>
        <taxon>Rhodobacterales</taxon>
        <taxon>Roseobacteraceae</taxon>
    </lineage>
</organism>
<comment type="caution">
    <text evidence="4">The sequence shown here is derived from an EMBL/GenBank/DDBJ whole genome shotgun (WGS) entry which is preliminary data.</text>
</comment>
<keyword evidence="5" id="KW-1185">Reference proteome</keyword>
<keyword evidence="1 2" id="KW-0732">Signal</keyword>
<evidence type="ECO:0000259" key="3">
    <source>
        <dbReference type="Pfam" id="PF13778"/>
    </source>
</evidence>
<feature type="signal peptide" evidence="2">
    <location>
        <begin position="1"/>
        <end position="20"/>
    </location>
</feature>
<dbReference type="EMBL" id="FXTY01000009">
    <property type="protein sequence ID" value="SMP33866.1"/>
    <property type="molecule type" value="Genomic_DNA"/>
</dbReference>
<name>A0ABY1PGM4_9RHOB</name>
<dbReference type="Pfam" id="PF13778">
    <property type="entry name" value="DUF4174"/>
    <property type="match status" value="1"/>
</dbReference>
<reference evidence="4 5" key="1">
    <citation type="submission" date="2017-05" db="EMBL/GenBank/DDBJ databases">
        <authorList>
            <person name="Varghese N."/>
            <person name="Submissions S."/>
        </authorList>
    </citation>
    <scope>NUCLEOTIDE SEQUENCE [LARGE SCALE GENOMIC DNA]</scope>
    <source>
        <strain evidence="4 5">DSM 29734</strain>
    </source>
</reference>
<protein>
    <recommendedName>
        <fullName evidence="3">DUF4174 domain-containing protein</fullName>
    </recommendedName>
</protein>
<evidence type="ECO:0000256" key="1">
    <source>
        <dbReference type="ARBA" id="ARBA00022729"/>
    </source>
</evidence>
<feature type="chain" id="PRO_5045305783" description="DUF4174 domain-containing protein" evidence="2">
    <location>
        <begin position="21"/>
        <end position="161"/>
    </location>
</feature>